<dbReference type="GO" id="GO:0005886">
    <property type="term" value="C:plasma membrane"/>
    <property type="evidence" value="ECO:0007669"/>
    <property type="project" value="TreeGrafter"/>
</dbReference>
<protein>
    <recommendedName>
        <fullName evidence="2">3-deoxy-D-manno-octulosonic-acid transferase N-terminal domain-containing protein</fullName>
    </recommendedName>
</protein>
<sequence>MVHCVTMALHRASALRAALTARRGLSLGAVERPEGLEQSLGRAGLPRPEGQLLWVHLGPGATPDGALSLMPGLRGDYPGLDMLITGGQADIPDTLTQEPPIDAPGIVDRFLDHWQPDVGLWIGADHRPVLLARARDRGIPIGLADFDPSTLRPRNAAGMLRDLSRFEFVLAVSPPPKSWQADHVEAPGRLRPVPRPPACSSADYDAFRATLGTRPVWLAIGVHEDEIGALCQAHRLASHLSHRLLMIVVPADPDKGDAIAARIAADGWVVSRRATDDDPADETQVYVADTEDEEGLWFRIAPITFMGQTLGGTQAGVDPFGPAALGSAVLHGPAISGHADHYDRLHAASAAMAVTS</sequence>
<dbReference type="Gene3D" id="3.40.50.11720">
    <property type="entry name" value="3-Deoxy-D-manno-octulosonic-acid transferase, N-terminal domain"/>
    <property type="match status" value="1"/>
</dbReference>
<dbReference type="InterPro" id="IPR039901">
    <property type="entry name" value="Kdotransferase"/>
</dbReference>
<dbReference type="Gene3D" id="3.40.50.2000">
    <property type="entry name" value="Glycogen Phosphorylase B"/>
    <property type="match status" value="1"/>
</dbReference>
<dbReference type="GO" id="GO:0016740">
    <property type="term" value="F:transferase activity"/>
    <property type="evidence" value="ECO:0007669"/>
    <property type="project" value="UniProtKB-KW"/>
</dbReference>
<proteinExistence type="predicted"/>
<dbReference type="InterPro" id="IPR007507">
    <property type="entry name" value="Glycos_transf_N"/>
</dbReference>
<dbReference type="AlphaFoldDB" id="A0A0F9HMK0"/>
<name>A0A0F9HMK0_9ZZZZ</name>
<feature type="non-terminal residue" evidence="3">
    <location>
        <position position="356"/>
    </location>
</feature>
<dbReference type="Pfam" id="PF04413">
    <property type="entry name" value="Glycos_transf_N"/>
    <property type="match status" value="1"/>
</dbReference>
<evidence type="ECO:0000313" key="3">
    <source>
        <dbReference type="EMBL" id="KKL76382.1"/>
    </source>
</evidence>
<dbReference type="PANTHER" id="PTHR42755:SF1">
    <property type="entry name" value="3-DEOXY-D-MANNO-OCTULOSONIC ACID TRANSFERASE, MITOCHONDRIAL-RELATED"/>
    <property type="match status" value="1"/>
</dbReference>
<comment type="caution">
    <text evidence="3">The sequence shown here is derived from an EMBL/GenBank/DDBJ whole genome shotgun (WGS) entry which is preliminary data.</text>
</comment>
<dbReference type="PANTHER" id="PTHR42755">
    <property type="entry name" value="3-DEOXY-MANNO-OCTULOSONATE CYTIDYLYLTRANSFERASE"/>
    <property type="match status" value="1"/>
</dbReference>
<dbReference type="InterPro" id="IPR038107">
    <property type="entry name" value="Glycos_transf_N_sf"/>
</dbReference>
<dbReference type="GO" id="GO:0009245">
    <property type="term" value="P:lipid A biosynthetic process"/>
    <property type="evidence" value="ECO:0007669"/>
    <property type="project" value="TreeGrafter"/>
</dbReference>
<gene>
    <name evidence="3" type="ORF">LCGC14_2045470</name>
</gene>
<reference evidence="3" key="1">
    <citation type="journal article" date="2015" name="Nature">
        <title>Complex archaea that bridge the gap between prokaryotes and eukaryotes.</title>
        <authorList>
            <person name="Spang A."/>
            <person name="Saw J.H."/>
            <person name="Jorgensen S.L."/>
            <person name="Zaremba-Niedzwiedzka K."/>
            <person name="Martijn J."/>
            <person name="Lind A.E."/>
            <person name="van Eijk R."/>
            <person name="Schleper C."/>
            <person name="Guy L."/>
            <person name="Ettema T.J."/>
        </authorList>
    </citation>
    <scope>NUCLEOTIDE SEQUENCE</scope>
</reference>
<dbReference type="EMBL" id="LAZR01024065">
    <property type="protein sequence ID" value="KKL76382.1"/>
    <property type="molecule type" value="Genomic_DNA"/>
</dbReference>
<accession>A0A0F9HMK0</accession>
<feature type="domain" description="3-deoxy-D-manno-octulosonic-acid transferase N-terminal" evidence="2">
    <location>
        <begin position="41"/>
        <end position="144"/>
    </location>
</feature>
<keyword evidence="1" id="KW-0808">Transferase</keyword>
<organism evidence="3">
    <name type="scientific">marine sediment metagenome</name>
    <dbReference type="NCBI Taxonomy" id="412755"/>
    <lineage>
        <taxon>unclassified sequences</taxon>
        <taxon>metagenomes</taxon>
        <taxon>ecological metagenomes</taxon>
    </lineage>
</organism>
<evidence type="ECO:0000256" key="1">
    <source>
        <dbReference type="ARBA" id="ARBA00022679"/>
    </source>
</evidence>
<evidence type="ECO:0000259" key="2">
    <source>
        <dbReference type="Pfam" id="PF04413"/>
    </source>
</evidence>